<evidence type="ECO:0000256" key="8">
    <source>
        <dbReference type="ARBA" id="ARBA00023157"/>
    </source>
</evidence>
<feature type="region of interest" description="Disordered" evidence="13">
    <location>
        <begin position="43"/>
        <end position="82"/>
    </location>
</feature>
<evidence type="ECO:0000256" key="7">
    <source>
        <dbReference type="ARBA" id="ARBA00022824"/>
    </source>
</evidence>
<evidence type="ECO:0000256" key="12">
    <source>
        <dbReference type="ARBA" id="ARBA00043073"/>
    </source>
</evidence>
<evidence type="ECO:0000256" key="3">
    <source>
        <dbReference type="ARBA" id="ARBA00022722"/>
    </source>
</evidence>
<dbReference type="Gene3D" id="3.60.10.10">
    <property type="entry name" value="Endonuclease/exonuclease/phosphatase"/>
    <property type="match status" value="1"/>
</dbReference>
<evidence type="ECO:0000256" key="5">
    <source>
        <dbReference type="ARBA" id="ARBA00022759"/>
    </source>
</evidence>
<keyword evidence="3" id="KW-0540">Nuclease</keyword>
<gene>
    <name evidence="15" type="primary">ATG4B</name>
</gene>
<dbReference type="PANTHER" id="PTHR11371">
    <property type="entry name" value="DEOXYRIBONUCLEASE"/>
    <property type="match status" value="1"/>
</dbReference>
<evidence type="ECO:0000256" key="2">
    <source>
        <dbReference type="ARBA" id="ARBA00007359"/>
    </source>
</evidence>
<dbReference type="PROSITE" id="PS00918">
    <property type="entry name" value="DNASE_I_2"/>
    <property type="match status" value="1"/>
</dbReference>
<accession>A0ABI7VST5</accession>
<dbReference type="SMART" id="SM00476">
    <property type="entry name" value="DNaseIc"/>
    <property type="match status" value="1"/>
</dbReference>
<dbReference type="InterPro" id="IPR005135">
    <property type="entry name" value="Endo/exonuclease/phosphatase"/>
</dbReference>
<dbReference type="Proteomes" id="UP000823872">
    <property type="component" value="Chromosome X"/>
</dbReference>
<keyword evidence="16" id="KW-1185">Reference proteome</keyword>
<evidence type="ECO:0000256" key="13">
    <source>
        <dbReference type="SAM" id="MobiDB-lite"/>
    </source>
</evidence>
<dbReference type="GeneTree" id="ENSGT00950000182846"/>
<evidence type="ECO:0000256" key="10">
    <source>
        <dbReference type="ARBA" id="ARBA00041152"/>
    </source>
</evidence>
<evidence type="ECO:0000313" key="16">
    <source>
        <dbReference type="Proteomes" id="UP000823872"/>
    </source>
</evidence>
<evidence type="ECO:0000256" key="11">
    <source>
        <dbReference type="ARBA" id="ARBA00042003"/>
    </source>
</evidence>
<dbReference type="CDD" id="cd10282">
    <property type="entry name" value="DNase1"/>
    <property type="match status" value="1"/>
</dbReference>
<proteinExistence type="inferred from homology"/>
<keyword evidence="6" id="KW-0378">Hydrolase</keyword>
<protein>
    <recommendedName>
        <fullName evidence="10">Deoxyribonuclease-1-like 1</fullName>
    </recommendedName>
    <alternativeName>
        <fullName evidence="12">DNase X</fullName>
    </alternativeName>
    <alternativeName>
        <fullName evidence="11">Deoxyribonuclease I-like 1</fullName>
    </alternativeName>
</protein>
<evidence type="ECO:0000256" key="9">
    <source>
        <dbReference type="ARBA" id="ARBA00023180"/>
    </source>
</evidence>
<comment type="similarity">
    <text evidence="2">Belongs to the DNase I family.</text>
</comment>
<keyword evidence="8" id="KW-1015">Disulfide bond</keyword>
<evidence type="ECO:0000313" key="15">
    <source>
        <dbReference type="Ensembl" id="ENSFCTP00005001266.1"/>
    </source>
</evidence>
<feature type="domain" description="Endonuclease/exonuclease/phosphatase" evidence="14">
    <location>
        <begin position="229"/>
        <end position="419"/>
    </location>
</feature>
<keyword evidence="4" id="KW-0732">Signal</keyword>
<dbReference type="InterPro" id="IPR016202">
    <property type="entry name" value="DNase_I"/>
</dbReference>
<evidence type="ECO:0000256" key="6">
    <source>
        <dbReference type="ARBA" id="ARBA00022801"/>
    </source>
</evidence>
<keyword evidence="7" id="KW-0256">Endoplasmic reticulum</keyword>
<evidence type="ECO:0000256" key="4">
    <source>
        <dbReference type="ARBA" id="ARBA00022729"/>
    </source>
</evidence>
<dbReference type="PANTHER" id="PTHR11371:SF28">
    <property type="entry name" value="DEOXYRIBONUCLEASE-1-LIKE 1"/>
    <property type="match status" value="1"/>
</dbReference>
<dbReference type="PRINTS" id="PR00130">
    <property type="entry name" value="DNASEI"/>
</dbReference>
<reference evidence="15 16" key="1">
    <citation type="submission" date="2021-02" db="EMBL/GenBank/DDBJ databases">
        <title>Safari Cat Assemblies.</title>
        <authorList>
            <person name="Bredemeyer K.R."/>
            <person name="Murphy W.J."/>
        </authorList>
    </citation>
    <scope>NUCLEOTIDE SEQUENCE [LARGE SCALE GENOMIC DNA]</scope>
</reference>
<keyword evidence="5" id="KW-0255">Endonuclease</keyword>
<dbReference type="Pfam" id="PF03372">
    <property type="entry name" value="Exo_endo_phos"/>
    <property type="match status" value="1"/>
</dbReference>
<dbReference type="InterPro" id="IPR033125">
    <property type="entry name" value="DNASE_I_2"/>
</dbReference>
<sequence>MCQCWKASAGRKAGDLQCWQLREAGAGQQDERHFLCPPLPCPSRSRTEPSWDCTLGQPGLPRGPRRRTPSHALPGGAPASPARWGRGLSHLCLQCPAADAREGGQGTCDGHVGPGTFIPEGKLCPQPEAPALPDQGHFREKRGQRETWVWRCGARSFPVIGLSLLFCDMGAVWMGVALGVLPGPLWSQCSLWASAREPQHPWPQKCQFPRDHTFPLGSLALSGAGPPGVLQILVRCDIMVLQEVVDSSGSAMSLLLRELNRFDESGSYTLLSSPSLGRSTYMEKYVYVYRSHKTQVLDSYVYNDEDDLFAREPFVARFTFPSKVLPSLVLVPLHTSPKAVEKELNALYDVFLDVSKHWQSKDMILLGDFNADCASLTKKRIGELVLRTQEGFHWVIPDGEDTTVRASTHCAYDRIVLHGERCQSLLRSAAAFDFPGSFGLTEEEAQIGSGFRSDNHALGAPDGSVGEAAHFGSGHDLAVCGFEPCVGLCADSSEPGACFAFCVSLPLCPSPTHALSLSLKNTC</sequence>
<dbReference type="PROSITE" id="PS00919">
    <property type="entry name" value="DNASE_I_1"/>
    <property type="match status" value="1"/>
</dbReference>
<dbReference type="Ensembl" id="ENSFCTT00005002253.1">
    <property type="protein sequence ID" value="ENSFCTP00005001266.1"/>
    <property type="gene ID" value="ENSFCTG00005000849.1"/>
</dbReference>
<reference evidence="15" key="2">
    <citation type="submission" date="2025-08" db="UniProtKB">
        <authorList>
            <consortium name="Ensembl"/>
        </authorList>
    </citation>
    <scope>IDENTIFICATION</scope>
    <source>
        <strain evidence="15">breed Abyssinian</strain>
    </source>
</reference>
<evidence type="ECO:0000256" key="1">
    <source>
        <dbReference type="ARBA" id="ARBA00004240"/>
    </source>
</evidence>
<dbReference type="InterPro" id="IPR018057">
    <property type="entry name" value="Deoxyribonuclease-1_AS"/>
</dbReference>
<dbReference type="SUPFAM" id="SSF56219">
    <property type="entry name" value="DNase I-like"/>
    <property type="match status" value="1"/>
</dbReference>
<comment type="subcellular location">
    <subcellularLocation>
        <location evidence="1">Endoplasmic reticulum</location>
    </subcellularLocation>
</comment>
<dbReference type="InterPro" id="IPR036691">
    <property type="entry name" value="Endo/exonu/phosph_ase_sf"/>
</dbReference>
<keyword evidence="9" id="KW-0325">Glycoprotein</keyword>
<evidence type="ECO:0000259" key="14">
    <source>
        <dbReference type="Pfam" id="PF03372"/>
    </source>
</evidence>
<name>A0ABI7VST5_FELCA</name>
<organism evidence="15 16">
    <name type="scientific">Felis catus</name>
    <name type="common">Cat</name>
    <name type="synonym">Felis silvestris catus</name>
    <dbReference type="NCBI Taxonomy" id="9685"/>
    <lineage>
        <taxon>Eukaryota</taxon>
        <taxon>Metazoa</taxon>
        <taxon>Chordata</taxon>
        <taxon>Craniata</taxon>
        <taxon>Vertebrata</taxon>
        <taxon>Euteleostomi</taxon>
        <taxon>Mammalia</taxon>
        <taxon>Eutheria</taxon>
        <taxon>Laurasiatheria</taxon>
        <taxon>Carnivora</taxon>
        <taxon>Feliformia</taxon>
        <taxon>Felidae</taxon>
        <taxon>Felinae</taxon>
        <taxon>Felis</taxon>
    </lineage>
</organism>
<reference evidence="15" key="3">
    <citation type="submission" date="2025-09" db="UniProtKB">
        <authorList>
            <consortium name="Ensembl"/>
        </authorList>
    </citation>
    <scope>IDENTIFICATION</scope>
    <source>
        <strain evidence="15">breed Abyssinian</strain>
    </source>
</reference>